<sequence length="382" mass="42083">MGSFSRPSLGSDTHRALNNALHDLHLRAGYPSSRDISRAIRLGDYRTTASHERVRSAFSHVQLPAWSLVEALAEVLAPLAGSSVVAEVGILRKLWQQAHMPTGAVPVTLTEPPLKPSGGEPGHAESTGTAAEPLTFGVDLVRAVAEQLNQKLTTLPAFPLTGQPFDGVPRSPGVYRLFLQNRAVYFGKSEKDLRRSLESVRRKVSGRQNLPSEAVSYQMIPMDASTVWLPLERLITSDDMYPWNYNGFSARDPGRNRDRTRLKEQHFDLCYPIDLDWCFPQAIEGTTLSDLVRDIRQSLPYGFRHAPLPDPSPPPGKDVTQGQPARAVFRELAWGPLSGWQITALPGYTIAYPEESAYPQAVGMFRRAALEEPESPAEAGAP</sequence>
<evidence type="ECO:0008006" key="4">
    <source>
        <dbReference type="Google" id="ProtNLM"/>
    </source>
</evidence>
<proteinExistence type="predicted"/>
<reference evidence="3" key="1">
    <citation type="journal article" date="2019" name="Int. J. Syst. Evol. Microbiol.">
        <title>The Global Catalogue of Microorganisms (GCM) 10K type strain sequencing project: providing services to taxonomists for standard genome sequencing and annotation.</title>
        <authorList>
            <consortium name="The Broad Institute Genomics Platform"/>
            <consortium name="The Broad Institute Genome Sequencing Center for Infectious Disease"/>
            <person name="Wu L."/>
            <person name="Ma J."/>
        </authorList>
    </citation>
    <scope>NUCLEOTIDE SEQUENCE [LARGE SCALE GENOMIC DNA]</scope>
    <source>
        <strain evidence="3">JCM 16373</strain>
    </source>
</reference>
<comment type="caution">
    <text evidence="2">The sequence shown here is derived from an EMBL/GenBank/DDBJ whole genome shotgun (WGS) entry which is preliminary data.</text>
</comment>
<organism evidence="2 3">
    <name type="scientific">Streptomyces axinellae</name>
    <dbReference type="NCBI Taxonomy" id="552788"/>
    <lineage>
        <taxon>Bacteria</taxon>
        <taxon>Bacillati</taxon>
        <taxon>Actinomycetota</taxon>
        <taxon>Actinomycetes</taxon>
        <taxon>Kitasatosporales</taxon>
        <taxon>Streptomycetaceae</taxon>
        <taxon>Streptomyces</taxon>
    </lineage>
</organism>
<gene>
    <name evidence="2" type="ORF">GCM10009863_18630</name>
</gene>
<evidence type="ECO:0000313" key="2">
    <source>
        <dbReference type="EMBL" id="GAA2605383.1"/>
    </source>
</evidence>
<dbReference type="RefSeq" id="WP_344564082.1">
    <property type="nucleotide sequence ID" value="NZ_BAAARJ010000005.1"/>
</dbReference>
<dbReference type="Proteomes" id="UP001501447">
    <property type="component" value="Unassembled WGS sequence"/>
</dbReference>
<keyword evidence="3" id="KW-1185">Reference proteome</keyword>
<name>A0ABP6C898_9ACTN</name>
<dbReference type="EMBL" id="BAAARJ010000005">
    <property type="protein sequence ID" value="GAA2605383.1"/>
    <property type="molecule type" value="Genomic_DNA"/>
</dbReference>
<accession>A0ABP6C898</accession>
<feature type="region of interest" description="Disordered" evidence="1">
    <location>
        <begin position="105"/>
        <end position="129"/>
    </location>
</feature>
<protein>
    <recommendedName>
        <fullName evidence="4">GIY-YIG nuclease family protein</fullName>
    </recommendedName>
</protein>
<feature type="region of interest" description="Disordered" evidence="1">
    <location>
        <begin position="303"/>
        <end position="322"/>
    </location>
</feature>
<evidence type="ECO:0000313" key="3">
    <source>
        <dbReference type="Proteomes" id="UP001501447"/>
    </source>
</evidence>
<evidence type="ECO:0000256" key="1">
    <source>
        <dbReference type="SAM" id="MobiDB-lite"/>
    </source>
</evidence>